<feature type="compositionally biased region" description="Basic and acidic residues" evidence="4">
    <location>
        <begin position="454"/>
        <end position="466"/>
    </location>
</feature>
<evidence type="ECO:0000256" key="1">
    <source>
        <dbReference type="ARBA" id="ARBA00022553"/>
    </source>
</evidence>
<feature type="non-terminal residue" evidence="6">
    <location>
        <position position="1"/>
    </location>
</feature>
<dbReference type="SUPFAM" id="SSF54928">
    <property type="entry name" value="RNA-binding domain, RBD"/>
    <property type="match status" value="1"/>
</dbReference>
<feature type="compositionally biased region" description="Low complexity" evidence="4">
    <location>
        <begin position="499"/>
        <end position="516"/>
    </location>
</feature>
<dbReference type="Pfam" id="PF26088">
    <property type="entry name" value="RRM_LARP4"/>
    <property type="match status" value="1"/>
</dbReference>
<protein>
    <recommendedName>
        <fullName evidence="5">HTH La-type RNA-binding domain-containing protein</fullName>
    </recommendedName>
</protein>
<dbReference type="InterPro" id="IPR035979">
    <property type="entry name" value="RBD_domain_sf"/>
</dbReference>
<feature type="region of interest" description="Disordered" evidence="4">
    <location>
        <begin position="145"/>
        <end position="168"/>
    </location>
</feature>
<proteinExistence type="predicted"/>
<dbReference type="AlphaFoldDB" id="A0ABD0M4X0"/>
<dbReference type="CDD" id="cd08031">
    <property type="entry name" value="LARP_4_5_like"/>
    <property type="match status" value="1"/>
</dbReference>
<feature type="region of interest" description="Disordered" evidence="4">
    <location>
        <begin position="41"/>
        <end position="106"/>
    </location>
</feature>
<feature type="compositionally biased region" description="Low complexity" evidence="4">
    <location>
        <begin position="640"/>
        <end position="665"/>
    </location>
</feature>
<keyword evidence="2 3" id="KW-0694">RNA-binding</keyword>
<feature type="compositionally biased region" description="Polar residues" evidence="4">
    <location>
        <begin position="467"/>
        <end position="485"/>
    </location>
</feature>
<name>A0ABD0M4X0_9CAEN</name>
<dbReference type="InterPro" id="IPR036390">
    <property type="entry name" value="WH_DNA-bd_sf"/>
</dbReference>
<evidence type="ECO:0000256" key="4">
    <source>
        <dbReference type="SAM" id="MobiDB-lite"/>
    </source>
</evidence>
<dbReference type="InterPro" id="IPR045180">
    <property type="entry name" value="La_dom_prot"/>
</dbReference>
<dbReference type="GO" id="GO:0003723">
    <property type="term" value="F:RNA binding"/>
    <property type="evidence" value="ECO:0007669"/>
    <property type="project" value="UniProtKB-UniRule"/>
</dbReference>
<dbReference type="SMART" id="SM00715">
    <property type="entry name" value="LA"/>
    <property type="match status" value="1"/>
</dbReference>
<dbReference type="Proteomes" id="UP001519460">
    <property type="component" value="Unassembled WGS sequence"/>
</dbReference>
<dbReference type="InterPro" id="IPR058699">
    <property type="entry name" value="RRM_LARP4/4B"/>
</dbReference>
<feature type="compositionally biased region" description="Basic and acidic residues" evidence="4">
    <location>
        <begin position="539"/>
        <end position="550"/>
    </location>
</feature>
<feature type="compositionally biased region" description="Low complexity" evidence="4">
    <location>
        <begin position="681"/>
        <end position="691"/>
    </location>
</feature>
<feature type="compositionally biased region" description="Polar residues" evidence="4">
    <location>
        <begin position="630"/>
        <end position="639"/>
    </location>
</feature>
<dbReference type="EMBL" id="JACVVK020000006">
    <property type="protein sequence ID" value="KAK7506572.1"/>
    <property type="molecule type" value="Genomic_DNA"/>
</dbReference>
<dbReference type="PANTHER" id="PTHR22792">
    <property type="entry name" value="LUPUS LA PROTEIN-RELATED"/>
    <property type="match status" value="1"/>
</dbReference>
<dbReference type="Pfam" id="PF05383">
    <property type="entry name" value="La"/>
    <property type="match status" value="1"/>
</dbReference>
<dbReference type="SUPFAM" id="SSF46785">
    <property type="entry name" value="Winged helix' DNA-binding domain"/>
    <property type="match status" value="1"/>
</dbReference>
<comment type="caution">
    <text evidence="6">The sequence shown here is derived from an EMBL/GenBank/DDBJ whole genome shotgun (WGS) entry which is preliminary data.</text>
</comment>
<evidence type="ECO:0000259" key="5">
    <source>
        <dbReference type="PROSITE" id="PS50961"/>
    </source>
</evidence>
<evidence type="ECO:0000313" key="7">
    <source>
        <dbReference type="Proteomes" id="UP001519460"/>
    </source>
</evidence>
<accession>A0ABD0M4X0</accession>
<keyword evidence="7" id="KW-1185">Reference proteome</keyword>
<feature type="compositionally biased region" description="Pro residues" evidence="4">
    <location>
        <begin position="780"/>
        <end position="802"/>
    </location>
</feature>
<dbReference type="PROSITE" id="PS50961">
    <property type="entry name" value="HTH_LA"/>
    <property type="match status" value="1"/>
</dbReference>
<gene>
    <name evidence="6" type="ORF">BaRGS_00002047</name>
</gene>
<evidence type="ECO:0000256" key="3">
    <source>
        <dbReference type="PROSITE-ProRule" id="PRU00332"/>
    </source>
</evidence>
<feature type="compositionally biased region" description="Polar residues" evidence="4">
    <location>
        <begin position="421"/>
        <end position="440"/>
    </location>
</feature>
<reference evidence="6 7" key="1">
    <citation type="journal article" date="2023" name="Sci. Data">
        <title>Genome assembly of the Korean intertidal mud-creeper Batillaria attramentaria.</title>
        <authorList>
            <person name="Patra A.K."/>
            <person name="Ho P.T."/>
            <person name="Jun S."/>
            <person name="Lee S.J."/>
            <person name="Kim Y."/>
            <person name="Won Y.J."/>
        </authorList>
    </citation>
    <scope>NUCLEOTIDE SEQUENCE [LARGE SCALE GENOMIC DNA]</scope>
    <source>
        <strain evidence="6">Wonlab-2016</strain>
    </source>
</reference>
<feature type="compositionally biased region" description="Low complexity" evidence="4">
    <location>
        <begin position="597"/>
        <end position="629"/>
    </location>
</feature>
<evidence type="ECO:0000313" key="6">
    <source>
        <dbReference type="EMBL" id="KAK7506572.1"/>
    </source>
</evidence>
<sequence length="842" mass="89443">TVHENGTEQQFLLQCDVIRETVTNTKGLNPNANIFTSSKVAAPPADKDWDGNEEFLTNGDLKQDDVAGGFSSGDSPVSASPPALALDSTSEPGPPPVFSPDPAMGEGAAAPVVAEAEAAASAAPEDVVMPPVTEVPVQLPMANGISPTPSLGDSTPAPNVSAERPMSPNTLRNSLRAQLEYYFSRENLVHDQYLQSQMDSDQYVPIATVANFNMVQKLTHDIELIVEVLRTSKQVQVDEKGEKVRPKHSRSVLMLREIPDTTPVEEVKALFNGENCPKVVSCEFAHNSYWYITFESDEDAFTAYNYLRTERKTFQDKPIMARIKAKPLMRTTAAPAPYVPAKGVNRQQPEQQNFMRQQQAAPYQLIQPMPPFVNSQQITQVPPFQLNYVPAVMPQWSTHTPSHALFDPGAMLAMNGYQATSIKPSTNNSRNMYPIRNNSRPPKPHRPSLSSDKGVPDARPLPDRPHNSTGSMSTPRVSPRNSNNHAEAMSQPLSTEDGPSASPASSKPEPISSNKRNNYRRSRRNDDGAKNSRSNPNHPNRDGKPSHEPLFELEPTSFPPLPGQVGNSSSSDAPEGNKLSDVVKGTARSRPEKEVKASAAPAVSSTPTPTPTAVPVSTPSVAATPTSAPETNSSPQAINTTPATTAPLTAAAVVSASASSTTSAVKEVGEVSAAPVSTPQASSVTATAESSAHPKVTKASSHGASPAPLKSAAEAPVAAKQATVSTAPPKSSPAPVSQEAPARLSYAQMRQRPPPNPPPPLLPAQPHKPLCVNRARLRPRPPSLHPPPPPSLHVPAPGPPARSPHAKTLNPGSSAFRVGGVLRKTETVGSRGLTGGGVTEGM</sequence>
<feature type="compositionally biased region" description="Pro residues" evidence="4">
    <location>
        <begin position="752"/>
        <end position="763"/>
    </location>
</feature>
<organism evidence="6 7">
    <name type="scientific">Batillaria attramentaria</name>
    <dbReference type="NCBI Taxonomy" id="370345"/>
    <lineage>
        <taxon>Eukaryota</taxon>
        <taxon>Metazoa</taxon>
        <taxon>Spiralia</taxon>
        <taxon>Lophotrochozoa</taxon>
        <taxon>Mollusca</taxon>
        <taxon>Gastropoda</taxon>
        <taxon>Caenogastropoda</taxon>
        <taxon>Sorbeoconcha</taxon>
        <taxon>Cerithioidea</taxon>
        <taxon>Batillariidae</taxon>
        <taxon>Batillaria</taxon>
    </lineage>
</organism>
<dbReference type="CDD" id="cd12430">
    <property type="entry name" value="RRM_LARP4_5_like"/>
    <property type="match status" value="1"/>
</dbReference>
<dbReference type="InterPro" id="IPR036388">
    <property type="entry name" value="WH-like_DNA-bd_sf"/>
</dbReference>
<dbReference type="Gene3D" id="1.10.10.10">
    <property type="entry name" value="Winged helix-like DNA-binding domain superfamily/Winged helix DNA-binding domain"/>
    <property type="match status" value="1"/>
</dbReference>
<dbReference type="InterPro" id="IPR006630">
    <property type="entry name" value="La_HTH"/>
</dbReference>
<keyword evidence="1" id="KW-0597">Phosphoprotein</keyword>
<feature type="region of interest" description="Disordered" evidence="4">
    <location>
        <begin position="421"/>
        <end position="842"/>
    </location>
</feature>
<feature type="domain" description="HTH La-type RNA-binding" evidence="5">
    <location>
        <begin position="165"/>
        <end position="254"/>
    </location>
</feature>
<evidence type="ECO:0000256" key="2">
    <source>
        <dbReference type="ARBA" id="ARBA00022884"/>
    </source>
</evidence>
<feature type="compositionally biased region" description="Polar residues" evidence="4">
    <location>
        <begin position="145"/>
        <end position="158"/>
    </location>
</feature>
<feature type="compositionally biased region" description="Gly residues" evidence="4">
    <location>
        <begin position="832"/>
        <end position="842"/>
    </location>
</feature>
<dbReference type="PANTHER" id="PTHR22792:SF131">
    <property type="entry name" value="LA-RELATED PROTEIN LARP4B"/>
    <property type="match status" value="1"/>
</dbReference>